<proteinExistence type="predicted"/>
<dbReference type="AlphaFoldDB" id="A0A4R1BMD4"/>
<dbReference type="OrthoDB" id="670204at2"/>
<dbReference type="EMBL" id="SJZI01000004">
    <property type="protein sequence ID" value="TCJ18641.1"/>
    <property type="molecule type" value="Genomic_DNA"/>
</dbReference>
<reference evidence="2 3" key="1">
    <citation type="submission" date="2019-03" db="EMBL/GenBank/DDBJ databases">
        <authorList>
            <person name="Kim M.K.M."/>
        </authorList>
    </citation>
    <scope>NUCLEOTIDE SEQUENCE [LARGE SCALE GENOMIC DNA]</scope>
    <source>
        <strain evidence="2 3">17J68-12</strain>
    </source>
</reference>
<feature type="transmembrane region" description="Helical" evidence="1">
    <location>
        <begin position="26"/>
        <end position="46"/>
    </location>
</feature>
<keyword evidence="1" id="KW-1133">Transmembrane helix</keyword>
<comment type="caution">
    <text evidence="2">The sequence shown here is derived from an EMBL/GenBank/DDBJ whole genome shotgun (WGS) entry which is preliminary data.</text>
</comment>
<evidence type="ECO:0000256" key="1">
    <source>
        <dbReference type="SAM" id="Phobius"/>
    </source>
</evidence>
<sequence length="169" mass="19052">METNYHPDDVLHNDVPRETPSGLKTLTTLTYIGCAFAYISTIWGFFGTKNSQKNMEQLQEARDKMGDGFMGRWIDASMEMVKKGEQFQTINIVLTLIFTTMCLVGAMRMRQLRKSGFPIYAFGELAPIPVLFALFGVNLVTGITGGFTALIAILFTLLYARQRQHLVRN</sequence>
<accession>A0A4R1BMD4</accession>
<keyword evidence="1" id="KW-0472">Membrane</keyword>
<dbReference type="RefSeq" id="WP_131447027.1">
    <property type="nucleotide sequence ID" value="NZ_SJZI01000004.1"/>
</dbReference>
<feature type="transmembrane region" description="Helical" evidence="1">
    <location>
        <begin position="87"/>
        <end position="107"/>
    </location>
</feature>
<evidence type="ECO:0000313" key="2">
    <source>
        <dbReference type="EMBL" id="TCJ18641.1"/>
    </source>
</evidence>
<keyword evidence="1" id="KW-0812">Transmembrane</keyword>
<keyword evidence="3" id="KW-1185">Reference proteome</keyword>
<protein>
    <submittedName>
        <fullName evidence="2">Uncharacterized protein</fullName>
    </submittedName>
</protein>
<organism evidence="2 3">
    <name type="scientific">Flaviaesturariibacter flavus</name>
    <dbReference type="NCBI Taxonomy" id="2502780"/>
    <lineage>
        <taxon>Bacteria</taxon>
        <taxon>Pseudomonadati</taxon>
        <taxon>Bacteroidota</taxon>
        <taxon>Chitinophagia</taxon>
        <taxon>Chitinophagales</taxon>
        <taxon>Chitinophagaceae</taxon>
        <taxon>Flaviaestuariibacter</taxon>
    </lineage>
</organism>
<dbReference type="Proteomes" id="UP000295334">
    <property type="component" value="Unassembled WGS sequence"/>
</dbReference>
<gene>
    <name evidence="2" type="ORF">EPD60_03845</name>
</gene>
<evidence type="ECO:0000313" key="3">
    <source>
        <dbReference type="Proteomes" id="UP000295334"/>
    </source>
</evidence>
<feature type="transmembrane region" description="Helical" evidence="1">
    <location>
        <begin position="143"/>
        <end position="160"/>
    </location>
</feature>
<name>A0A4R1BMD4_9BACT</name>